<dbReference type="CDD" id="cd13567">
    <property type="entry name" value="PBP2_TtGluBP"/>
    <property type="match status" value="1"/>
</dbReference>
<name>A0A832I6X1_9THEM</name>
<protein>
    <submittedName>
        <fullName evidence="2">TAXI family TRAP transporter solute-binding subunit</fullName>
    </submittedName>
</protein>
<feature type="signal peptide" evidence="1">
    <location>
        <begin position="1"/>
        <end position="18"/>
    </location>
</feature>
<dbReference type="PANTHER" id="PTHR42941:SF1">
    <property type="entry name" value="SLL1037 PROTEIN"/>
    <property type="match status" value="1"/>
</dbReference>
<reference evidence="2" key="1">
    <citation type="journal article" date="2020" name="mSystems">
        <title>Genome- and Community-Level Interaction Insights into Carbon Utilization and Element Cycling Functions of Hydrothermarchaeota in Hydrothermal Sediment.</title>
        <authorList>
            <person name="Zhou Z."/>
            <person name="Liu Y."/>
            <person name="Xu W."/>
            <person name="Pan J."/>
            <person name="Luo Z.H."/>
            <person name="Li M."/>
        </authorList>
    </citation>
    <scope>NUCLEOTIDE SEQUENCE [LARGE SCALE GENOMIC DNA]</scope>
    <source>
        <strain evidence="2">SpSt-86</strain>
    </source>
</reference>
<dbReference type="EMBL" id="DTKQ01000013">
    <property type="protein sequence ID" value="HGZ78645.1"/>
    <property type="molecule type" value="Genomic_DNA"/>
</dbReference>
<dbReference type="Gene3D" id="3.40.190.10">
    <property type="entry name" value="Periplasmic binding protein-like II"/>
    <property type="match status" value="2"/>
</dbReference>
<dbReference type="Pfam" id="PF16868">
    <property type="entry name" value="NMT1_3"/>
    <property type="match status" value="1"/>
</dbReference>
<comment type="caution">
    <text evidence="2">The sequence shown here is derived from an EMBL/GenBank/DDBJ whole genome shotgun (WGS) entry which is preliminary data.</text>
</comment>
<keyword evidence="1" id="KW-0732">Signal</keyword>
<dbReference type="PANTHER" id="PTHR42941">
    <property type="entry name" value="SLL1037 PROTEIN"/>
    <property type="match status" value="1"/>
</dbReference>
<feature type="chain" id="PRO_5032628259" evidence="1">
    <location>
        <begin position="19"/>
        <end position="308"/>
    </location>
</feature>
<dbReference type="NCBIfam" id="TIGR02122">
    <property type="entry name" value="TRAP_TAXI"/>
    <property type="match status" value="1"/>
</dbReference>
<dbReference type="InterPro" id="IPR011852">
    <property type="entry name" value="TRAP_TAXI"/>
</dbReference>
<evidence type="ECO:0000313" key="2">
    <source>
        <dbReference type="EMBL" id="HGZ78645.1"/>
    </source>
</evidence>
<proteinExistence type="predicted"/>
<dbReference type="SUPFAM" id="SSF53850">
    <property type="entry name" value="Periplasmic binding protein-like II"/>
    <property type="match status" value="1"/>
</dbReference>
<organism evidence="2">
    <name type="scientific">Pseudothermotoga hypogea</name>
    <dbReference type="NCBI Taxonomy" id="57487"/>
    <lineage>
        <taxon>Bacteria</taxon>
        <taxon>Thermotogati</taxon>
        <taxon>Thermotogota</taxon>
        <taxon>Thermotogae</taxon>
        <taxon>Thermotogales</taxon>
        <taxon>Thermotogaceae</taxon>
        <taxon>Pseudothermotoga</taxon>
    </lineage>
</organism>
<sequence>MKRLLVAAIALLVIVTQAATFLTIATGGTAGTYYPLGAGMADIWNKNIKGMNAMVQSTGASVANVNLLKNKEVDLIFVQNDVAFYAYNGVEMFKEPFPQLRGLATLYPETVQIVALADRGINSVYDLKGKRVAVGAAGSGTEVNARQILAAAGITYNDIKVQYLSFGEAANNLKDGNIDAAFITAGHPTAAIVDLAAVRKIVLVPVPDEIIASLQKDYPFYVKIVVPAGTYKGVDVDVVTVAVKAMLAVRAEMPEDLAYQLLKTMYANQKRLIEAHAKGELIIPETGKEGMSIPLHPGAEKFFKEMGL</sequence>
<dbReference type="AlphaFoldDB" id="A0A832I6X1"/>
<accession>A0A832I6X1</accession>
<evidence type="ECO:0000256" key="1">
    <source>
        <dbReference type="SAM" id="SignalP"/>
    </source>
</evidence>
<gene>
    <name evidence="2" type="ORF">ENW55_01505</name>
</gene>